<sequence length="73" mass="7918">MLKTVTFTLMHFGIAFTVAYLLTGSVTVGGLVALVEPLVNSVGFHLHEKLWKRLEARGIDGANGFAGWGHRHA</sequence>
<name>A0A1I0U5D7_9GAMM</name>
<keyword evidence="8" id="KW-1185">Reference proteome</keyword>
<gene>
    <name evidence="4" type="ORF">PtoMrB4_40280</name>
    <name evidence="5" type="ORF">R0G64_24325</name>
    <name evidence="3" type="ORF">WP8S17C03_40360</name>
</gene>
<dbReference type="EMBL" id="JAWJUL010000123">
    <property type="protein sequence ID" value="MDV3442540.1"/>
    <property type="molecule type" value="Genomic_DNA"/>
</dbReference>
<dbReference type="EMBL" id="AP022642">
    <property type="protein sequence ID" value="BCA30051.1"/>
    <property type="molecule type" value="Genomic_DNA"/>
</dbReference>
<evidence type="ECO:0000256" key="1">
    <source>
        <dbReference type="SAM" id="Phobius"/>
    </source>
</evidence>
<keyword evidence="1" id="KW-0812">Transmembrane</keyword>
<evidence type="ECO:0000313" key="7">
    <source>
        <dbReference type="Proteomes" id="UP000515591"/>
    </source>
</evidence>
<feature type="transmembrane region" description="Helical" evidence="1">
    <location>
        <begin position="12"/>
        <end position="35"/>
    </location>
</feature>
<evidence type="ECO:0000313" key="3">
    <source>
        <dbReference type="EMBL" id="BBT17987.1"/>
    </source>
</evidence>
<evidence type="ECO:0000313" key="5">
    <source>
        <dbReference type="EMBL" id="MDV3442540.1"/>
    </source>
</evidence>
<dbReference type="Pfam" id="PF09834">
    <property type="entry name" value="DUF2061"/>
    <property type="match status" value="1"/>
</dbReference>
<evidence type="ECO:0000313" key="4">
    <source>
        <dbReference type="EMBL" id="BCA30051.1"/>
    </source>
</evidence>
<dbReference type="InterPro" id="IPR018638">
    <property type="entry name" value="DUF2061_membrane"/>
</dbReference>
<organism evidence="4 6">
    <name type="scientific">Metapseudomonas otitidis</name>
    <dbReference type="NCBI Taxonomy" id="319939"/>
    <lineage>
        <taxon>Bacteria</taxon>
        <taxon>Pseudomonadati</taxon>
        <taxon>Pseudomonadota</taxon>
        <taxon>Gammaproteobacteria</taxon>
        <taxon>Pseudomonadales</taxon>
        <taxon>Pseudomonadaceae</taxon>
        <taxon>Metapseudomonas</taxon>
    </lineage>
</organism>
<dbReference type="Proteomes" id="UP000515591">
    <property type="component" value="Chromosome"/>
</dbReference>
<dbReference type="AlphaFoldDB" id="A0A1I0U5D7"/>
<reference evidence="4 6" key="2">
    <citation type="journal article" date="2020" name="Microbiol. Resour. Announc.">
        <title>Complete genome sequence of Pseudomonas otitidis strain MrB4, isolated from Lake Biwa in Japan.</title>
        <authorList>
            <person name="Miyazaki K."/>
            <person name="Hase E."/>
            <person name="Maruya T."/>
        </authorList>
    </citation>
    <scope>NUCLEOTIDE SEQUENCE [LARGE SCALE GENOMIC DNA]</scope>
    <source>
        <strain evidence="4 6">MrB4</strain>
    </source>
</reference>
<dbReference type="Proteomes" id="UP001273935">
    <property type="component" value="Unassembled WGS sequence"/>
</dbReference>
<dbReference type="RefSeq" id="WP_044412359.1">
    <property type="nucleotide sequence ID" value="NZ_AP022213.1"/>
</dbReference>
<dbReference type="KEGG" id="poj:PtoMrB4_40280"/>
<proteinExistence type="predicted"/>
<feature type="domain" description="DUF2061" evidence="2">
    <location>
        <begin position="1"/>
        <end position="52"/>
    </location>
</feature>
<reference evidence="5 8" key="3">
    <citation type="submission" date="2023-10" db="EMBL/GenBank/DDBJ databases">
        <title>Pseudomonas otitidis isolated from a paediatric patient with cystic fibrosis in Chile.</title>
        <authorList>
            <person name="Amsteins-Romero L."/>
            <person name="Opazo-Capurro A."/>
            <person name="Matus-Kohler M."/>
            <person name="Gonzalez-Rocha G."/>
        </authorList>
    </citation>
    <scope>NUCLEOTIDE SEQUENCE [LARGE SCALE GENOMIC DNA]</scope>
    <source>
        <strain evidence="5 8">P-714</strain>
    </source>
</reference>
<dbReference type="GeneID" id="57399249"/>
<protein>
    <submittedName>
        <fullName evidence="5">DUF2061 domain-containing protein</fullName>
    </submittedName>
</protein>
<evidence type="ECO:0000259" key="2">
    <source>
        <dbReference type="Pfam" id="PF09834"/>
    </source>
</evidence>
<keyword evidence="1" id="KW-1133">Transmembrane helix</keyword>
<keyword evidence="1" id="KW-0472">Membrane</keyword>
<dbReference type="EMBL" id="AP022213">
    <property type="protein sequence ID" value="BBT17987.1"/>
    <property type="molecule type" value="Genomic_DNA"/>
</dbReference>
<dbReference type="STRING" id="319939.SAMN05216263_108103"/>
<dbReference type="Proteomes" id="UP000501237">
    <property type="component" value="Chromosome"/>
</dbReference>
<evidence type="ECO:0000313" key="8">
    <source>
        <dbReference type="Proteomes" id="UP001273935"/>
    </source>
</evidence>
<evidence type="ECO:0000313" key="6">
    <source>
        <dbReference type="Proteomes" id="UP000501237"/>
    </source>
</evidence>
<reference evidence="3 7" key="1">
    <citation type="submission" date="2019-12" db="EMBL/GenBank/DDBJ databases">
        <title>complete genome sequences of Pseudomonas otitidis str. WP8-S17-CRE-03 isolated from wastewater treatment plant effluent.</title>
        <authorList>
            <person name="Sekizuka T."/>
            <person name="Itokawa K."/>
            <person name="Yatsu K."/>
            <person name="Inamine Y."/>
            <person name="Kuroda M."/>
        </authorList>
    </citation>
    <scope>NUCLEOTIDE SEQUENCE [LARGE SCALE GENOMIC DNA]</scope>
    <source>
        <strain evidence="3 7">WP8-S17-CRE-03</strain>
    </source>
</reference>
<accession>A0A1I0U5D7</accession>